<evidence type="ECO:0000313" key="5">
    <source>
        <dbReference type="Proteomes" id="UP000224607"/>
    </source>
</evidence>
<name>A0A1I3SC57_9GAMM</name>
<evidence type="ECO:0000313" key="4">
    <source>
        <dbReference type="Proteomes" id="UP000198919"/>
    </source>
</evidence>
<dbReference type="EMBL" id="FORG01000011">
    <property type="protein sequence ID" value="SFJ56403.1"/>
    <property type="molecule type" value="Genomic_DNA"/>
</dbReference>
<dbReference type="AlphaFoldDB" id="A0A1I3SC57"/>
<protein>
    <submittedName>
        <fullName evidence="3">Uncharacterized protein</fullName>
    </submittedName>
</protein>
<dbReference type="EMBL" id="NITY01000012">
    <property type="protein sequence ID" value="PHM39135.1"/>
    <property type="molecule type" value="Genomic_DNA"/>
</dbReference>
<dbReference type="Proteomes" id="UP000224607">
    <property type="component" value="Unassembled WGS sequence"/>
</dbReference>
<dbReference type="RefSeq" id="WP_092511275.1">
    <property type="nucleotide sequence ID" value="NZ_CAWNQB010000004.1"/>
</dbReference>
<reference evidence="2 5" key="3">
    <citation type="journal article" date="2017" name="Nat. Microbiol.">
        <title>Natural product diversity associated with the nematode symbionts Photorhabdus and Xenorhabdus.</title>
        <authorList>
            <person name="Tobias N.J."/>
            <person name="Wolff H."/>
            <person name="Djahanschiri B."/>
            <person name="Grundmann F."/>
            <person name="Kronenwerth M."/>
            <person name="Shi Y.M."/>
            <person name="Simonyi S."/>
            <person name="Grun P."/>
            <person name="Shapiro-Ilan D."/>
            <person name="Pidot S.J."/>
            <person name="Stinear T.P."/>
            <person name="Ebersberger I."/>
            <person name="Bode H.B."/>
        </authorList>
    </citation>
    <scope>NUCLEOTIDE SEQUENCE [LARGE SCALE GENOMIC DNA]</scope>
    <source>
        <strain evidence="2 5">DSM 17908</strain>
    </source>
</reference>
<organism evidence="3 4">
    <name type="scientific">Xenorhabdus mauleonii</name>
    <dbReference type="NCBI Taxonomy" id="351675"/>
    <lineage>
        <taxon>Bacteria</taxon>
        <taxon>Pseudomonadati</taxon>
        <taxon>Pseudomonadota</taxon>
        <taxon>Gammaproteobacteria</taxon>
        <taxon>Enterobacterales</taxon>
        <taxon>Morganellaceae</taxon>
        <taxon>Xenorhabdus</taxon>
    </lineage>
</organism>
<evidence type="ECO:0000256" key="1">
    <source>
        <dbReference type="SAM" id="MobiDB-lite"/>
    </source>
</evidence>
<dbReference type="Proteomes" id="UP000198919">
    <property type="component" value="Unassembled WGS sequence"/>
</dbReference>
<dbReference type="OrthoDB" id="6444192at2"/>
<sequence>MDAFNDSIFEEKYKDFLKVRSEWLKLVFKHAVYTDLNTQGEACRPVALLTNNTELARAESLLLAWNQFAAFAEHKRSAGLSSISTQLYLPAPIILSNVNNFTIGSFESTTTLNFVREEILRKIDKKLNQLYKAKNKDHFTITDLEQDKILIGRYPEGTRFRRRTTGYKDVIIDAYNAVNEERHRVGMHGVLVDGRSLTQPDAYDINSGDKYTAYNSCYDMISPVRCSLFAGASLYLIDDIDSAKSARNRVSQKKARENQKQDSARRRDKDWLAQHQRLREEKRLNKIAEEKQKAQHYAQQQKLY</sequence>
<reference evidence="3" key="1">
    <citation type="submission" date="2016-10" db="EMBL/GenBank/DDBJ databases">
        <authorList>
            <person name="de Groot N.N."/>
        </authorList>
    </citation>
    <scope>NUCLEOTIDE SEQUENCE [LARGE SCALE GENOMIC DNA]</scope>
    <source>
        <strain evidence="3">DSM 17908</strain>
    </source>
</reference>
<feature type="region of interest" description="Disordered" evidence="1">
    <location>
        <begin position="246"/>
        <end position="272"/>
    </location>
</feature>
<gene>
    <name evidence="3" type="ORF">SAMN05421680_11161</name>
    <name evidence="2" type="ORF">Xmau_03040</name>
</gene>
<keyword evidence="5" id="KW-1185">Reference proteome</keyword>
<feature type="compositionally biased region" description="Basic and acidic residues" evidence="1">
    <location>
        <begin position="254"/>
        <end position="272"/>
    </location>
</feature>
<accession>A0A1I3SC57</accession>
<reference evidence="4" key="2">
    <citation type="submission" date="2016-10" db="EMBL/GenBank/DDBJ databases">
        <authorList>
            <person name="Varghese N."/>
            <person name="Submissions S."/>
        </authorList>
    </citation>
    <scope>NUCLEOTIDE SEQUENCE [LARGE SCALE GENOMIC DNA]</scope>
    <source>
        <strain evidence="4">DSM 17908</strain>
    </source>
</reference>
<evidence type="ECO:0000313" key="2">
    <source>
        <dbReference type="EMBL" id="PHM39135.1"/>
    </source>
</evidence>
<evidence type="ECO:0000313" key="3">
    <source>
        <dbReference type="EMBL" id="SFJ56403.1"/>
    </source>
</evidence>
<proteinExistence type="predicted"/>